<accession>A0A8J3LJN7</accession>
<dbReference type="Proteomes" id="UP000653674">
    <property type="component" value="Unassembled WGS sequence"/>
</dbReference>
<dbReference type="InterPro" id="IPR036465">
    <property type="entry name" value="vWFA_dom_sf"/>
</dbReference>
<dbReference type="PIRSF" id="PIRSF010256">
    <property type="entry name" value="CoxE_vWa"/>
    <property type="match status" value="1"/>
</dbReference>
<dbReference type="InterPro" id="IPR011195">
    <property type="entry name" value="UCP010256"/>
</dbReference>
<evidence type="ECO:0000313" key="3">
    <source>
        <dbReference type="Proteomes" id="UP000653674"/>
    </source>
</evidence>
<dbReference type="Gene3D" id="3.40.50.410">
    <property type="entry name" value="von Willebrand factor, type A domain"/>
    <property type="match status" value="1"/>
</dbReference>
<proteinExistence type="predicted"/>
<dbReference type="AlphaFoldDB" id="A0A8J3LJN7"/>
<feature type="region of interest" description="Disordered" evidence="1">
    <location>
        <begin position="75"/>
        <end position="104"/>
    </location>
</feature>
<organism evidence="2 3">
    <name type="scientific">Planosporangium flavigriseum</name>
    <dbReference type="NCBI Taxonomy" id="373681"/>
    <lineage>
        <taxon>Bacteria</taxon>
        <taxon>Bacillati</taxon>
        <taxon>Actinomycetota</taxon>
        <taxon>Actinomycetes</taxon>
        <taxon>Micromonosporales</taxon>
        <taxon>Micromonosporaceae</taxon>
        <taxon>Planosporangium</taxon>
    </lineage>
</organism>
<evidence type="ECO:0000313" key="2">
    <source>
        <dbReference type="EMBL" id="GIG71795.1"/>
    </source>
</evidence>
<dbReference type="SUPFAM" id="SSF53300">
    <property type="entry name" value="vWA-like"/>
    <property type="match status" value="1"/>
</dbReference>
<name>A0A8J3LJN7_9ACTN</name>
<gene>
    <name evidence="2" type="ORF">Pfl04_01990</name>
</gene>
<reference evidence="2" key="1">
    <citation type="submission" date="2021-01" db="EMBL/GenBank/DDBJ databases">
        <title>Whole genome shotgun sequence of Planosporangium flavigriseum NBRC 105377.</title>
        <authorList>
            <person name="Komaki H."/>
            <person name="Tamura T."/>
        </authorList>
    </citation>
    <scope>NUCLEOTIDE SEQUENCE</scope>
    <source>
        <strain evidence="2">NBRC 105377</strain>
    </source>
</reference>
<dbReference type="InterPro" id="IPR008912">
    <property type="entry name" value="Uncharacterised_CoxE"/>
</dbReference>
<comment type="caution">
    <text evidence="2">The sequence shown here is derived from an EMBL/GenBank/DDBJ whole genome shotgun (WGS) entry which is preliminary data.</text>
</comment>
<dbReference type="PANTHER" id="PTHR39338:SF6">
    <property type="entry name" value="BLL5662 PROTEIN"/>
    <property type="match status" value="1"/>
</dbReference>
<dbReference type="RefSeq" id="WP_168076390.1">
    <property type="nucleotide sequence ID" value="NZ_BAAAQJ010000026.1"/>
</dbReference>
<dbReference type="Pfam" id="PF05762">
    <property type="entry name" value="VWA_CoxE"/>
    <property type="match status" value="1"/>
</dbReference>
<sequence>MSTNPTGVLVGFARTLRHAGVAAATPDRVQTMVSAVDILGIEDVYWAGRLTLCGQPDDLPVYDAAFTAYFGGEKPSAKPAARPGPPRVAVPFASGPPGDDTEADDAEQIVGLSASQVEVLRHRDVAALSTTERAEVLRLIDLLAPATAPRRSRRHRPAQRGAIDAHGTVRHILRNAGEPTRLLQKQRRTKPRRLVLLLDVSGSMTPYAETLLRFGHAAVRRRPAACEVFTIGTRLTWVTRALRHRDPDSALRAAGTAIPDWHGGTRLADSLRAFLTRWGQRGTARGAVVVVCSDGWERGDPSALAEQLRRLSRLAYRLVWVNPHRGKAGYAPLAGGMAAALPYLDEFVAGHSLGALEELVGVIARA</sequence>
<keyword evidence="3" id="KW-1185">Reference proteome</keyword>
<dbReference type="PANTHER" id="PTHR39338">
    <property type="entry name" value="BLL5662 PROTEIN-RELATED"/>
    <property type="match status" value="1"/>
</dbReference>
<dbReference type="EMBL" id="BONU01000001">
    <property type="protein sequence ID" value="GIG71795.1"/>
    <property type="molecule type" value="Genomic_DNA"/>
</dbReference>
<protein>
    <submittedName>
        <fullName evidence="2">VWA domain-containing protein</fullName>
    </submittedName>
</protein>
<evidence type="ECO:0000256" key="1">
    <source>
        <dbReference type="SAM" id="MobiDB-lite"/>
    </source>
</evidence>
<dbReference type="CDD" id="cd00198">
    <property type="entry name" value="vWFA"/>
    <property type="match status" value="1"/>
</dbReference>